<comment type="function">
    <text evidence="7">Mechanosensitive channel that participates in the regulation of osmotic pressure changes within the cell, opening in response to stretch forces in the membrane lipid bilayer, without the need for other proteins. Contributes to normal resistance to hypoosmotic shock. Forms an ion channel of 1.0 nanosiemens conductance with a slight preference for anions.</text>
</comment>
<keyword evidence="6 7" id="KW-0472">Membrane</keyword>
<evidence type="ECO:0000256" key="5">
    <source>
        <dbReference type="ARBA" id="ARBA00022989"/>
    </source>
</evidence>
<organism evidence="14 15">
    <name type="scientific">Ferrimonas marina</name>
    <dbReference type="NCBI Taxonomy" id="299255"/>
    <lineage>
        <taxon>Bacteria</taxon>
        <taxon>Pseudomonadati</taxon>
        <taxon>Pseudomonadota</taxon>
        <taxon>Gammaproteobacteria</taxon>
        <taxon>Alteromonadales</taxon>
        <taxon>Ferrimonadaceae</taxon>
        <taxon>Ferrimonas</taxon>
    </lineage>
</organism>
<feature type="region of interest" description="Disordered" evidence="9">
    <location>
        <begin position="564"/>
        <end position="588"/>
    </location>
</feature>
<feature type="chain" id="PRO_5012274108" description="Small-conductance mechanosensitive channel" evidence="10">
    <location>
        <begin position="19"/>
        <end position="588"/>
    </location>
</feature>
<evidence type="ECO:0000256" key="3">
    <source>
        <dbReference type="ARBA" id="ARBA00022475"/>
    </source>
</evidence>
<dbReference type="Gene3D" id="2.30.30.60">
    <property type="match status" value="1"/>
</dbReference>
<dbReference type="InterPro" id="IPR049278">
    <property type="entry name" value="MS_channel_C"/>
</dbReference>
<dbReference type="InterPro" id="IPR011014">
    <property type="entry name" value="MscS_channel_TM-2"/>
</dbReference>
<dbReference type="InterPro" id="IPR006685">
    <property type="entry name" value="MscS_channel_2nd"/>
</dbReference>
<feature type="domain" description="Mechanosensitive ion channel MscS C-terminal" evidence="12">
    <location>
        <begin position="471"/>
        <end position="552"/>
    </location>
</feature>
<dbReference type="Gene3D" id="1.10.287.1260">
    <property type="match status" value="1"/>
</dbReference>
<sequence length="588" mass="66813">MKWQCALIGVVLSMAAWAEPETEPPEPSQESLEQQQAFSEEVREQVESLRATLSEVERDVAGWERQWQGTESEFNRQFLQQQILQSSSRLSRQMDQFIRKAVEDRRLAYTDGAVNLLLEETRYLDGRLKSARTAVVDVYSRYEKAFYEEGSTQWVSINDMFTYLNWLLQEKVRNVNYLRELNVAVAETEEQLAEELTTYADYLALALKASSHQIDVLEQEMKQVPEGVLGELQAGLQSHQRMERISLDSLRELVRLMENLDINTSEYNELIFKNTGDLVEVFSSWDAMKAVARGLMQDFETWREVNMGSLLSRMLLFAMAVAVAWLVSRLVQHMVSRAVSHEKSKLSNLVQDFLVGITGRTVLIIGILWALSLVGLDPTPIFAGLGVAGIVIGFALQDTLSNFASGMMILIYRPFDVGDFVEAGGVAGKVGKMSLVNTTIRTFDNQVFVVPNTKIWTDTIKNITAERVRRVDMEFGIAYEDDVPRAEALLAEIVEAHEMTLATPEPTIKLHRLGESSVDFIVRPWVRTEDYWDVYWDITREVKIRFDQEGLTIPYPQRQLHLSDNVDVSALPPPNSADTRPADPGVER</sequence>
<feature type="transmembrane region" description="Helical" evidence="7">
    <location>
        <begin position="381"/>
        <end position="400"/>
    </location>
</feature>
<dbReference type="InterPro" id="IPR045275">
    <property type="entry name" value="MscS_archaea/bacteria_type"/>
</dbReference>
<keyword evidence="5 7" id="KW-1133">Transmembrane helix</keyword>
<evidence type="ECO:0000256" key="1">
    <source>
        <dbReference type="ARBA" id="ARBA00004651"/>
    </source>
</evidence>
<feature type="transmembrane region" description="Helical" evidence="7">
    <location>
        <begin position="310"/>
        <end position="332"/>
    </location>
</feature>
<keyword evidence="7" id="KW-0406">Ion transport</keyword>
<proteinExistence type="inferred from homology"/>
<evidence type="ECO:0000313" key="15">
    <source>
        <dbReference type="Proteomes" id="UP000184268"/>
    </source>
</evidence>
<comment type="similarity">
    <text evidence="2 7">Belongs to the MscS (TC 1.A.23) family.</text>
</comment>
<dbReference type="GO" id="GO:0008381">
    <property type="term" value="F:mechanosensitive monoatomic ion channel activity"/>
    <property type="evidence" value="ECO:0007669"/>
    <property type="project" value="InterPro"/>
</dbReference>
<keyword evidence="8" id="KW-0175">Coiled coil</keyword>
<dbReference type="STRING" id="299255.SAMN02745129_0651"/>
<evidence type="ECO:0000256" key="4">
    <source>
        <dbReference type="ARBA" id="ARBA00022692"/>
    </source>
</evidence>
<dbReference type="Pfam" id="PF21082">
    <property type="entry name" value="MS_channel_3rd"/>
    <property type="match status" value="1"/>
</dbReference>
<dbReference type="Gene3D" id="3.30.70.100">
    <property type="match status" value="1"/>
</dbReference>
<dbReference type="PANTHER" id="PTHR30221:SF1">
    <property type="entry name" value="SMALL-CONDUCTANCE MECHANOSENSITIVE CHANNEL"/>
    <property type="match status" value="1"/>
</dbReference>
<dbReference type="InterPro" id="IPR010920">
    <property type="entry name" value="LSM_dom_sf"/>
</dbReference>
<dbReference type="SUPFAM" id="SSF50182">
    <property type="entry name" value="Sm-like ribonucleoproteins"/>
    <property type="match status" value="1"/>
</dbReference>
<feature type="signal peptide" evidence="10">
    <location>
        <begin position="1"/>
        <end position="18"/>
    </location>
</feature>
<protein>
    <recommendedName>
        <fullName evidence="7">Small-conductance mechanosensitive channel</fullName>
    </recommendedName>
</protein>
<evidence type="ECO:0000259" key="11">
    <source>
        <dbReference type="Pfam" id="PF00924"/>
    </source>
</evidence>
<evidence type="ECO:0000313" key="14">
    <source>
        <dbReference type="EMBL" id="SHG76872.1"/>
    </source>
</evidence>
<gene>
    <name evidence="14" type="ORF">SAMN02745129_0651</name>
</gene>
<dbReference type="SUPFAM" id="SSF82689">
    <property type="entry name" value="Mechanosensitive channel protein MscS (YggB), C-terminal domain"/>
    <property type="match status" value="1"/>
</dbReference>
<name>A0A1M5MIB9_9GAMM</name>
<dbReference type="PANTHER" id="PTHR30221">
    <property type="entry name" value="SMALL-CONDUCTANCE MECHANOSENSITIVE CHANNEL"/>
    <property type="match status" value="1"/>
</dbReference>
<evidence type="ECO:0000259" key="13">
    <source>
        <dbReference type="Pfam" id="PF21088"/>
    </source>
</evidence>
<evidence type="ECO:0000256" key="9">
    <source>
        <dbReference type="SAM" id="MobiDB-lite"/>
    </source>
</evidence>
<keyword evidence="7" id="KW-0407">Ion channel</keyword>
<feature type="domain" description="Mechanosensitive ion channel MscS" evidence="11">
    <location>
        <begin position="398"/>
        <end position="464"/>
    </location>
</feature>
<dbReference type="InterPro" id="IPR023408">
    <property type="entry name" value="MscS_beta-dom_sf"/>
</dbReference>
<comment type="subcellular location">
    <subcellularLocation>
        <location evidence="7">Cell inner membrane</location>
        <topology evidence="7">Multi-pass membrane protein</topology>
    </subcellularLocation>
    <subcellularLocation>
        <location evidence="1">Cell membrane</location>
        <topology evidence="1">Multi-pass membrane protein</topology>
    </subcellularLocation>
</comment>
<evidence type="ECO:0000256" key="6">
    <source>
        <dbReference type="ARBA" id="ARBA00023136"/>
    </source>
</evidence>
<dbReference type="Pfam" id="PF21088">
    <property type="entry name" value="MS_channel_1st"/>
    <property type="match status" value="1"/>
</dbReference>
<comment type="subunit">
    <text evidence="7">Homoheptamer.</text>
</comment>
<keyword evidence="7" id="KW-0813">Transport</keyword>
<evidence type="ECO:0000256" key="7">
    <source>
        <dbReference type="RuleBase" id="RU369025"/>
    </source>
</evidence>
<feature type="coiled-coil region" evidence="8">
    <location>
        <begin position="39"/>
        <end position="66"/>
    </location>
</feature>
<dbReference type="InterPro" id="IPR011066">
    <property type="entry name" value="MscS_channel_C_sf"/>
</dbReference>
<reference evidence="14 15" key="1">
    <citation type="submission" date="2016-11" db="EMBL/GenBank/DDBJ databases">
        <authorList>
            <person name="Jaros S."/>
            <person name="Januszkiewicz K."/>
            <person name="Wedrychowicz H."/>
        </authorList>
    </citation>
    <scope>NUCLEOTIDE SEQUENCE [LARGE SCALE GENOMIC DNA]</scope>
    <source>
        <strain evidence="14 15">DSM 16917</strain>
    </source>
</reference>
<dbReference type="OrthoDB" id="9809206at2"/>
<dbReference type="GO" id="GO:0005886">
    <property type="term" value="C:plasma membrane"/>
    <property type="evidence" value="ECO:0007669"/>
    <property type="project" value="UniProtKB-SubCell"/>
</dbReference>
<evidence type="ECO:0000256" key="8">
    <source>
        <dbReference type="SAM" id="Coils"/>
    </source>
</evidence>
<keyword evidence="4 7" id="KW-0812">Transmembrane</keyword>
<dbReference type="SUPFAM" id="SSF82861">
    <property type="entry name" value="Mechanosensitive channel protein MscS (YggB), transmembrane region"/>
    <property type="match status" value="1"/>
</dbReference>
<keyword evidence="3" id="KW-1003">Cell membrane</keyword>
<keyword evidence="15" id="KW-1185">Reference proteome</keyword>
<evidence type="ECO:0000256" key="10">
    <source>
        <dbReference type="SAM" id="SignalP"/>
    </source>
</evidence>
<dbReference type="InterPro" id="IPR049142">
    <property type="entry name" value="MS_channel_1st"/>
</dbReference>
<accession>A0A1M5MIB9</accession>
<dbReference type="Proteomes" id="UP000184268">
    <property type="component" value="Unassembled WGS sequence"/>
</dbReference>
<feature type="transmembrane region" description="Helical" evidence="7">
    <location>
        <begin position="353"/>
        <end position="375"/>
    </location>
</feature>
<feature type="domain" description="Mechanosensitive ion channel transmembrane helices 2/3" evidence="13">
    <location>
        <begin position="362"/>
        <end position="397"/>
    </location>
</feature>
<keyword evidence="10" id="KW-0732">Signal</keyword>
<dbReference type="RefSeq" id="WP_082766793.1">
    <property type="nucleotide sequence ID" value="NZ_FQXG01000001.1"/>
</dbReference>
<evidence type="ECO:0000256" key="2">
    <source>
        <dbReference type="ARBA" id="ARBA00008017"/>
    </source>
</evidence>
<dbReference type="EMBL" id="FQXG01000001">
    <property type="protein sequence ID" value="SHG76872.1"/>
    <property type="molecule type" value="Genomic_DNA"/>
</dbReference>
<keyword evidence="7" id="KW-0997">Cell inner membrane</keyword>
<dbReference type="Pfam" id="PF00924">
    <property type="entry name" value="MS_channel_2nd"/>
    <property type="match status" value="1"/>
</dbReference>
<dbReference type="AlphaFoldDB" id="A0A1M5MIB9"/>
<comment type="caution">
    <text evidence="7">Lacks conserved residue(s) required for the propagation of feature annotation.</text>
</comment>
<evidence type="ECO:0000259" key="12">
    <source>
        <dbReference type="Pfam" id="PF21082"/>
    </source>
</evidence>